<proteinExistence type="predicted"/>
<protein>
    <submittedName>
        <fullName evidence="1">Uncharacterized protein</fullName>
    </submittedName>
</protein>
<dbReference type="AlphaFoldDB" id="E6PLP8"/>
<name>E6PLP8_9ZZZZ</name>
<accession>E6PLP8</accession>
<reference evidence="1" key="1">
    <citation type="submission" date="2009-10" db="EMBL/GenBank/DDBJ databases">
        <title>Diversity of trophic interactions inside an arsenic-rich microbial ecosystem.</title>
        <authorList>
            <person name="Bertin P.N."/>
            <person name="Heinrich-Salmeron A."/>
            <person name="Pelletier E."/>
            <person name="Goulhen-Chollet F."/>
            <person name="Arsene-Ploetze F."/>
            <person name="Gallien S."/>
            <person name="Calteau A."/>
            <person name="Vallenet D."/>
            <person name="Casiot C."/>
            <person name="Chane-Woon-Ming B."/>
            <person name="Giloteaux L."/>
            <person name="Barakat M."/>
            <person name="Bonnefoy V."/>
            <person name="Bruneel O."/>
            <person name="Chandler M."/>
            <person name="Cleiss J."/>
            <person name="Duran R."/>
            <person name="Elbaz-Poulichet F."/>
            <person name="Fonknechten N."/>
            <person name="Lauga B."/>
            <person name="Mornico D."/>
            <person name="Ortet P."/>
            <person name="Schaeffer C."/>
            <person name="Siguier P."/>
            <person name="Alexander Thil Smith A."/>
            <person name="Van Dorsselaer A."/>
            <person name="Weissenbach J."/>
            <person name="Medigue C."/>
            <person name="Le Paslier D."/>
        </authorList>
    </citation>
    <scope>NUCLEOTIDE SEQUENCE</scope>
</reference>
<gene>
    <name evidence="1" type="ORF">CARN2_2120</name>
</gene>
<comment type="caution">
    <text evidence="1">The sequence shown here is derived from an EMBL/GenBank/DDBJ whole genome shotgun (WGS) entry which is preliminary data.</text>
</comment>
<sequence>MPVGLNAFWVTSLDCVDYFSFVGHLSFYLSESSLHIIAATNLVLLSTEMKKVYVAVFYFCWYVG</sequence>
<organism evidence="1">
    <name type="scientific">mine drainage metagenome</name>
    <dbReference type="NCBI Taxonomy" id="410659"/>
    <lineage>
        <taxon>unclassified sequences</taxon>
        <taxon>metagenomes</taxon>
        <taxon>ecological metagenomes</taxon>
    </lineage>
</organism>
<dbReference type="EMBL" id="CABM01000014">
    <property type="protein sequence ID" value="CBH95849.1"/>
    <property type="molecule type" value="Genomic_DNA"/>
</dbReference>
<evidence type="ECO:0000313" key="1">
    <source>
        <dbReference type="EMBL" id="CBH95849.1"/>
    </source>
</evidence>